<dbReference type="InterPro" id="IPR008758">
    <property type="entry name" value="Peptidase_S28"/>
</dbReference>
<keyword evidence="10" id="KW-1185">Reference proteome</keyword>
<feature type="signal peptide" evidence="6">
    <location>
        <begin position="1"/>
        <end position="20"/>
    </location>
</feature>
<dbReference type="GO" id="GO:0070008">
    <property type="term" value="F:serine-type exopeptidase activity"/>
    <property type="evidence" value="ECO:0007669"/>
    <property type="project" value="InterPro"/>
</dbReference>
<evidence type="ECO:0000256" key="2">
    <source>
        <dbReference type="ARBA" id="ARBA00022670"/>
    </source>
</evidence>
<keyword evidence="2 7" id="KW-0645">Protease</keyword>
<dbReference type="Proteomes" id="UP000230605">
    <property type="component" value="Chromosome 1"/>
</dbReference>
<dbReference type="GO" id="GO:0008239">
    <property type="term" value="F:dipeptidyl-peptidase activity"/>
    <property type="evidence" value="ECO:0007669"/>
    <property type="project" value="TreeGrafter"/>
</dbReference>
<organism evidence="7 9">
    <name type="scientific">Cercospora beticola</name>
    <name type="common">Sugarbeet leaf spot fungus</name>
    <dbReference type="NCBI Taxonomy" id="122368"/>
    <lineage>
        <taxon>Eukaryota</taxon>
        <taxon>Fungi</taxon>
        <taxon>Dikarya</taxon>
        <taxon>Ascomycota</taxon>
        <taxon>Pezizomycotina</taxon>
        <taxon>Dothideomycetes</taxon>
        <taxon>Dothideomycetidae</taxon>
        <taxon>Mycosphaerellales</taxon>
        <taxon>Mycosphaerellaceae</taxon>
        <taxon>Cercospora</taxon>
    </lineage>
</organism>
<evidence type="ECO:0000313" key="10">
    <source>
        <dbReference type="Proteomes" id="UP001302367"/>
    </source>
</evidence>
<dbReference type="OrthoDB" id="1735038at2759"/>
<dbReference type="EMBL" id="CP134184">
    <property type="protein sequence ID" value="WPA95741.1"/>
    <property type="molecule type" value="Genomic_DNA"/>
</dbReference>
<proteinExistence type="inferred from homology"/>
<evidence type="ECO:0000313" key="9">
    <source>
        <dbReference type="Proteomes" id="UP000230605"/>
    </source>
</evidence>
<dbReference type="InterPro" id="IPR029058">
    <property type="entry name" value="AB_hydrolase_fold"/>
</dbReference>
<sequence>MAPFSALFSLALAVVSSVNAIDVRLGADLRSEHIHKAPALSKRATPEGLSAKYPAHNFSVPIDHFHNETKYEPHSNGTFPLRYWFDASYYKPGGPVIILQSGETSGVGRLPFLQKGILHQLAKATNGIGVVLEHRYYGTSWPVPNLSTKNFRFLTTAQALADEAYFASNIQFPGLEKYGDLTAKTTPYISYGGSYAGAFSALLRVIYPDVFWGSISSSGVTKAIWDYWHYYVPIAENGPPGCIEAHRKLVSFVDGIIYYKNDTELSGQLKSVFGMEGFGPDNAFAQAVTVNPLGAWQALNWDPAVSSNAFYKYCDNITSTKVLYPETEKRRPALETLIKASGSTANPTSLLNIIGHFNATQLQDQRDSNETLQSYFDSSHNETYNAQTSLPLAEWKSWPYQYCTEWGYLQTGNTPPEYGPPLVSRTIDTEYLSLVCKYGFNITKPANVDIINQYGGYDLSYPRLAIVDGAWDPWYPATPHAFEFGAKNRSSTASEPLIFISEAVHHWDENGLLPNETTAELPPSRIVKTQRYLVEAVESWMLEWELAKHSWHQEV</sequence>
<dbReference type="SUPFAM" id="SSF53474">
    <property type="entry name" value="alpha/beta-Hydrolases"/>
    <property type="match status" value="1"/>
</dbReference>
<protein>
    <submittedName>
        <fullName evidence="7">Putative serine protease</fullName>
    </submittedName>
</protein>
<dbReference type="Gene3D" id="3.40.50.1820">
    <property type="entry name" value="alpha/beta hydrolase"/>
    <property type="match status" value="2"/>
</dbReference>
<reference evidence="8 10" key="2">
    <citation type="submission" date="2023-09" db="EMBL/GenBank/DDBJ databases">
        <title>Complete-Gapless Cercospora beticola genome.</title>
        <authorList>
            <person name="Wyatt N.A."/>
            <person name="Spanner R.E."/>
            <person name="Bolton M.D."/>
        </authorList>
    </citation>
    <scope>NUCLEOTIDE SEQUENCE [LARGE SCALE GENOMIC DNA]</scope>
    <source>
        <strain evidence="8">Cb09-40</strain>
    </source>
</reference>
<evidence type="ECO:0000256" key="3">
    <source>
        <dbReference type="ARBA" id="ARBA00022729"/>
    </source>
</evidence>
<reference evidence="7 9" key="1">
    <citation type="submission" date="2015-10" db="EMBL/GenBank/DDBJ databases">
        <title>The cercosporin biosynthetic gene cluster was horizontally transferred to several fungal lineages and shown to be expanded in Cercospora beticola based on microsynteny with recipient genomes.</title>
        <authorList>
            <person name="De Jonge R."/>
            <person name="Ebert M.K."/>
            <person name="Suttle J.C."/>
            <person name="Jurick Ii W.M."/>
            <person name="Secor G.A."/>
            <person name="Thomma B.P."/>
            <person name="Van De Peer Y."/>
            <person name="Bolton M.D."/>
        </authorList>
    </citation>
    <scope>NUCLEOTIDE SEQUENCE [LARGE SCALE GENOMIC DNA]</scope>
    <source>
        <strain evidence="7 9">09-40</strain>
    </source>
</reference>
<evidence type="ECO:0000256" key="1">
    <source>
        <dbReference type="ARBA" id="ARBA00011079"/>
    </source>
</evidence>
<feature type="chain" id="PRO_5013761139" evidence="6">
    <location>
        <begin position="21"/>
        <end position="555"/>
    </location>
</feature>
<dbReference type="FunFam" id="3.40.50.1820:FF:000251">
    <property type="entry name" value="Extracelular serine carboxypeptidase, putative"/>
    <property type="match status" value="1"/>
</dbReference>
<dbReference type="EMBL" id="LKMD01000100">
    <property type="protein sequence ID" value="PIB01312.1"/>
    <property type="molecule type" value="Genomic_DNA"/>
</dbReference>
<gene>
    <name evidence="7" type="ORF">CB0940_00329</name>
    <name evidence="8" type="ORF">RHO25_000344</name>
</gene>
<dbReference type="GO" id="GO:0006508">
    <property type="term" value="P:proteolysis"/>
    <property type="evidence" value="ECO:0007669"/>
    <property type="project" value="UniProtKB-KW"/>
</dbReference>
<evidence type="ECO:0000313" key="7">
    <source>
        <dbReference type="EMBL" id="PIB01312.1"/>
    </source>
</evidence>
<comment type="similarity">
    <text evidence="1">Belongs to the peptidase S28 family.</text>
</comment>
<dbReference type="AlphaFoldDB" id="A0A2G5I9B6"/>
<dbReference type="PANTHER" id="PTHR11010:SF117">
    <property type="entry name" value="SERINE PROTEASE 16"/>
    <property type="match status" value="1"/>
</dbReference>
<keyword evidence="3 6" id="KW-0732">Signal</keyword>
<accession>A0A2G5I9B6</accession>
<dbReference type="Pfam" id="PF05577">
    <property type="entry name" value="Peptidase_S28"/>
    <property type="match status" value="2"/>
</dbReference>
<name>A0A2G5I9B6_CERBT</name>
<dbReference type="Proteomes" id="UP001302367">
    <property type="component" value="Chromosome 1"/>
</dbReference>
<evidence type="ECO:0000313" key="8">
    <source>
        <dbReference type="EMBL" id="WPA95741.1"/>
    </source>
</evidence>
<evidence type="ECO:0000256" key="5">
    <source>
        <dbReference type="ARBA" id="ARBA00023180"/>
    </source>
</evidence>
<dbReference type="PANTHER" id="PTHR11010">
    <property type="entry name" value="PROTEASE S28 PRO-X CARBOXYPEPTIDASE-RELATED"/>
    <property type="match status" value="1"/>
</dbReference>
<keyword evidence="4" id="KW-0378">Hydrolase</keyword>
<evidence type="ECO:0000256" key="6">
    <source>
        <dbReference type="SAM" id="SignalP"/>
    </source>
</evidence>
<evidence type="ECO:0000256" key="4">
    <source>
        <dbReference type="ARBA" id="ARBA00022801"/>
    </source>
</evidence>
<keyword evidence="5" id="KW-0325">Glycoprotein</keyword>